<feature type="signal peptide" evidence="2">
    <location>
        <begin position="1"/>
        <end position="28"/>
    </location>
</feature>
<dbReference type="OrthoDB" id="7248487at2"/>
<dbReference type="Pfam" id="PF03401">
    <property type="entry name" value="TctC"/>
    <property type="match status" value="1"/>
</dbReference>
<dbReference type="RefSeq" id="WP_108174854.1">
    <property type="nucleotide sequence ID" value="NZ_PZZL01000002.1"/>
</dbReference>
<dbReference type="PANTHER" id="PTHR42928">
    <property type="entry name" value="TRICARBOXYLATE-BINDING PROTEIN"/>
    <property type="match status" value="1"/>
</dbReference>
<evidence type="ECO:0000313" key="4">
    <source>
        <dbReference type="Proteomes" id="UP000241808"/>
    </source>
</evidence>
<comment type="similarity">
    <text evidence="1">Belongs to the UPF0065 (bug) family.</text>
</comment>
<name>A0A2T4ZG79_9HYPH</name>
<evidence type="ECO:0000313" key="3">
    <source>
        <dbReference type="EMBL" id="PTM60921.1"/>
    </source>
</evidence>
<comment type="caution">
    <text evidence="3">The sequence shown here is derived from an EMBL/GenBank/DDBJ whole genome shotgun (WGS) entry which is preliminary data.</text>
</comment>
<protein>
    <submittedName>
        <fullName evidence="3">Tripartite-type tricarboxylate transporter receptor subunit TctC</fullName>
    </submittedName>
</protein>
<dbReference type="PIRSF" id="PIRSF017082">
    <property type="entry name" value="YflP"/>
    <property type="match status" value="1"/>
</dbReference>
<dbReference type="Gene3D" id="3.40.190.10">
    <property type="entry name" value="Periplasmic binding protein-like II"/>
    <property type="match status" value="1"/>
</dbReference>
<dbReference type="PANTHER" id="PTHR42928:SF5">
    <property type="entry name" value="BLR1237 PROTEIN"/>
    <property type="match status" value="1"/>
</dbReference>
<feature type="chain" id="PRO_5015766359" evidence="2">
    <location>
        <begin position="29"/>
        <end position="325"/>
    </location>
</feature>
<dbReference type="CDD" id="cd13578">
    <property type="entry name" value="PBP2_Bug27"/>
    <property type="match status" value="1"/>
</dbReference>
<gene>
    <name evidence="3" type="ORF">C8P69_102306</name>
</gene>
<organism evidence="3 4">
    <name type="scientific">Phreatobacter oligotrophus</name>
    <dbReference type="NCBI Taxonomy" id="1122261"/>
    <lineage>
        <taxon>Bacteria</taxon>
        <taxon>Pseudomonadati</taxon>
        <taxon>Pseudomonadota</taxon>
        <taxon>Alphaproteobacteria</taxon>
        <taxon>Hyphomicrobiales</taxon>
        <taxon>Phreatobacteraceae</taxon>
        <taxon>Phreatobacter</taxon>
    </lineage>
</organism>
<dbReference type="PROSITE" id="PS51318">
    <property type="entry name" value="TAT"/>
    <property type="match status" value="1"/>
</dbReference>
<dbReference type="InterPro" id="IPR042100">
    <property type="entry name" value="Bug_dom1"/>
</dbReference>
<keyword evidence="4" id="KW-1185">Reference proteome</keyword>
<dbReference type="AlphaFoldDB" id="A0A2T4ZG79"/>
<proteinExistence type="inferred from homology"/>
<dbReference type="Gene3D" id="3.40.190.150">
    <property type="entry name" value="Bordetella uptake gene, domain 1"/>
    <property type="match status" value="1"/>
</dbReference>
<dbReference type="InterPro" id="IPR005064">
    <property type="entry name" value="BUG"/>
</dbReference>
<accession>A0A2T4ZG79</accession>
<evidence type="ECO:0000256" key="1">
    <source>
        <dbReference type="ARBA" id="ARBA00006987"/>
    </source>
</evidence>
<evidence type="ECO:0000256" key="2">
    <source>
        <dbReference type="SAM" id="SignalP"/>
    </source>
</evidence>
<dbReference type="InterPro" id="IPR006311">
    <property type="entry name" value="TAT_signal"/>
</dbReference>
<keyword evidence="2" id="KW-0732">Signal</keyword>
<dbReference type="EMBL" id="PZZL01000002">
    <property type="protein sequence ID" value="PTM60921.1"/>
    <property type="molecule type" value="Genomic_DNA"/>
</dbReference>
<sequence length="325" mass="33817">MSATSRRSVLAAMGGVAAASILPARAQAFPSKRVTLLVPFPPGGPVDLTARQIGQKISEYWNQAVIIENRPGADAVIGAQAVQRADPDGHTLLVCAIHHTVHPSLKASLPYDFLTEFVPVSGAGIFPIIVCAHPSLPVSTVGELAAYAKANPGKLAYGSAGVGGGTHLAGELFKSMTGTDLLHVAHRGSAPAMNSLLGNHVQLMFADGPTAVPQVQSKTVKALGISPARLSLLPDIPTMGEAGLPGYEAYSWSGIVAPKGTPADVVTAINAAMTRALKEAETKEKFERFGAQPAPQTPREFGAFLKAETAKWSKVVADANIPKQQ</sequence>
<dbReference type="SUPFAM" id="SSF53850">
    <property type="entry name" value="Periplasmic binding protein-like II"/>
    <property type="match status" value="1"/>
</dbReference>
<reference evidence="3 4" key="1">
    <citation type="submission" date="2018-04" db="EMBL/GenBank/DDBJ databases">
        <title>Genomic Encyclopedia of Archaeal and Bacterial Type Strains, Phase II (KMG-II): from individual species to whole genera.</title>
        <authorList>
            <person name="Goeker M."/>
        </authorList>
    </citation>
    <scope>NUCLEOTIDE SEQUENCE [LARGE SCALE GENOMIC DNA]</scope>
    <source>
        <strain evidence="3 4">DSM 25521</strain>
    </source>
</reference>
<dbReference type="Proteomes" id="UP000241808">
    <property type="component" value="Unassembled WGS sequence"/>
</dbReference>
<keyword evidence="3" id="KW-0675">Receptor</keyword>